<dbReference type="InterPro" id="IPR016143">
    <property type="entry name" value="Citrate_synth-like_sm_a-sub"/>
</dbReference>
<dbReference type="PANTHER" id="PTHR11739:SF4">
    <property type="entry name" value="CITRATE SYNTHASE, PEROXISOMAL"/>
    <property type="match status" value="1"/>
</dbReference>
<evidence type="ECO:0000313" key="4">
    <source>
        <dbReference type="EMBL" id="EQD51928.1"/>
    </source>
</evidence>
<gene>
    <name evidence="4" type="ORF">B1B_10800</name>
</gene>
<protein>
    <submittedName>
        <fullName evidence="4">2-methylcitrate synthase/citrate synthase II</fullName>
    </submittedName>
</protein>
<comment type="caution">
    <text evidence="4">The sequence shown here is derived from an EMBL/GenBank/DDBJ whole genome shotgun (WGS) entry which is preliminary data.</text>
</comment>
<dbReference type="InterPro" id="IPR036969">
    <property type="entry name" value="Citrate_synthase_sf"/>
</dbReference>
<dbReference type="SUPFAM" id="SSF48256">
    <property type="entry name" value="Citrate synthase"/>
    <property type="match status" value="1"/>
</dbReference>
<dbReference type="InterPro" id="IPR019810">
    <property type="entry name" value="Citrate_synthase_AS"/>
</dbReference>
<evidence type="ECO:0000256" key="1">
    <source>
        <dbReference type="ARBA" id="ARBA00010566"/>
    </source>
</evidence>
<sequence>EALRTGVSALSSFEPEETKGPQTSLEGALRLTAVLPTLVSTFHRLRQGEPPVSPRPELNHASNLLYMMTGRPPSITDAHVLDVALILHADHELNASTFAARVTASTLSDLYSAVTSAVGTLKGPLHGGANERVMDMVEEIHRPEGAEAYVLKKLHEHEKVMGFGHRVYKVEDPRATILREFAKNLAKEKGDPLPFEILRKVEEVVRREKGLYPNVDLYSGPCYRLLGIPKDLFTPLFAASRVAGWTAHVLEEYADNRLIRPTARYTGPTELRYVPLAER</sequence>
<dbReference type="GO" id="GO:0005975">
    <property type="term" value="P:carbohydrate metabolic process"/>
    <property type="evidence" value="ECO:0007669"/>
    <property type="project" value="TreeGrafter"/>
</dbReference>
<dbReference type="Pfam" id="PF00285">
    <property type="entry name" value="Citrate_synt"/>
    <property type="match status" value="1"/>
</dbReference>
<dbReference type="AlphaFoldDB" id="T1A4S6"/>
<feature type="region of interest" description="Disordered" evidence="3">
    <location>
        <begin position="1"/>
        <end position="24"/>
    </location>
</feature>
<dbReference type="Gene3D" id="1.10.230.10">
    <property type="entry name" value="Cytochrome P450-Terp, domain 2"/>
    <property type="match status" value="1"/>
</dbReference>
<reference evidence="4" key="1">
    <citation type="submission" date="2013-08" db="EMBL/GenBank/DDBJ databases">
        <authorList>
            <person name="Mendez C."/>
            <person name="Richter M."/>
            <person name="Ferrer M."/>
            <person name="Sanchez J."/>
        </authorList>
    </citation>
    <scope>NUCLEOTIDE SEQUENCE</scope>
</reference>
<dbReference type="GO" id="GO:0006099">
    <property type="term" value="P:tricarboxylic acid cycle"/>
    <property type="evidence" value="ECO:0007669"/>
    <property type="project" value="TreeGrafter"/>
</dbReference>
<accession>T1A4S6</accession>
<dbReference type="PRINTS" id="PR00143">
    <property type="entry name" value="CITRTSNTHASE"/>
</dbReference>
<reference evidence="4" key="2">
    <citation type="journal article" date="2014" name="ISME J.">
        <title>Microbial stratification in low pH oxic and suboxic macroscopic growths along an acid mine drainage.</title>
        <authorList>
            <person name="Mendez-Garcia C."/>
            <person name="Mesa V."/>
            <person name="Sprenger R.R."/>
            <person name="Richter M."/>
            <person name="Diez M.S."/>
            <person name="Solano J."/>
            <person name="Bargiela R."/>
            <person name="Golyshina O.V."/>
            <person name="Manteca A."/>
            <person name="Ramos J.L."/>
            <person name="Gallego J.R."/>
            <person name="Llorente I."/>
            <person name="Martins Dos Santos V.A."/>
            <person name="Jensen O.N."/>
            <person name="Pelaez A.I."/>
            <person name="Sanchez J."/>
            <person name="Ferrer M."/>
        </authorList>
    </citation>
    <scope>NUCLEOTIDE SEQUENCE</scope>
</reference>
<dbReference type="GO" id="GO:0046912">
    <property type="term" value="F:acyltransferase activity, acyl groups converted into alkyl on transfer"/>
    <property type="evidence" value="ECO:0007669"/>
    <property type="project" value="InterPro"/>
</dbReference>
<dbReference type="InterPro" id="IPR016142">
    <property type="entry name" value="Citrate_synth-like_lrg_a-sub"/>
</dbReference>
<dbReference type="InterPro" id="IPR002020">
    <property type="entry name" value="Citrate_synthase"/>
</dbReference>
<dbReference type="EMBL" id="AUZY01007011">
    <property type="protein sequence ID" value="EQD51928.1"/>
    <property type="molecule type" value="Genomic_DNA"/>
</dbReference>
<keyword evidence="2" id="KW-0808">Transferase</keyword>
<evidence type="ECO:0000256" key="2">
    <source>
        <dbReference type="ARBA" id="ARBA00022679"/>
    </source>
</evidence>
<organism evidence="4">
    <name type="scientific">mine drainage metagenome</name>
    <dbReference type="NCBI Taxonomy" id="410659"/>
    <lineage>
        <taxon>unclassified sequences</taxon>
        <taxon>metagenomes</taxon>
        <taxon>ecological metagenomes</taxon>
    </lineage>
</organism>
<dbReference type="PANTHER" id="PTHR11739">
    <property type="entry name" value="CITRATE SYNTHASE"/>
    <property type="match status" value="1"/>
</dbReference>
<comment type="similarity">
    <text evidence="1">Belongs to the citrate synthase family.</text>
</comment>
<name>T1A4S6_9ZZZZ</name>
<proteinExistence type="inferred from homology"/>
<dbReference type="GO" id="GO:0005829">
    <property type="term" value="C:cytosol"/>
    <property type="evidence" value="ECO:0007669"/>
    <property type="project" value="TreeGrafter"/>
</dbReference>
<feature type="non-terminal residue" evidence="4">
    <location>
        <position position="1"/>
    </location>
</feature>
<dbReference type="Gene3D" id="1.10.580.10">
    <property type="entry name" value="Citrate Synthase, domain 1"/>
    <property type="match status" value="1"/>
</dbReference>
<dbReference type="PROSITE" id="PS00480">
    <property type="entry name" value="CITRATE_SYNTHASE"/>
    <property type="match status" value="1"/>
</dbReference>
<evidence type="ECO:0000256" key="3">
    <source>
        <dbReference type="SAM" id="MobiDB-lite"/>
    </source>
</evidence>